<name>F6HJS4_VITVI</name>
<dbReference type="AlphaFoldDB" id="F6HJS4"/>
<evidence type="ECO:0000313" key="1">
    <source>
        <dbReference type="EMBL" id="CCB53626.1"/>
    </source>
</evidence>
<dbReference type="InParanoid" id="F6HJS4"/>
<dbReference type="HOGENOM" id="CLU_3428850_0_0_1"/>
<keyword evidence="2" id="KW-1185">Reference proteome</keyword>
<accession>F6HJS4</accession>
<proteinExistence type="predicted"/>
<organism evidence="1 2">
    <name type="scientific">Vitis vinifera</name>
    <name type="common">Grape</name>
    <dbReference type="NCBI Taxonomy" id="29760"/>
    <lineage>
        <taxon>Eukaryota</taxon>
        <taxon>Viridiplantae</taxon>
        <taxon>Streptophyta</taxon>
        <taxon>Embryophyta</taxon>
        <taxon>Tracheophyta</taxon>
        <taxon>Spermatophyta</taxon>
        <taxon>Magnoliopsida</taxon>
        <taxon>eudicotyledons</taxon>
        <taxon>Gunneridae</taxon>
        <taxon>Pentapetalae</taxon>
        <taxon>rosids</taxon>
        <taxon>Vitales</taxon>
        <taxon>Vitaceae</taxon>
        <taxon>Viteae</taxon>
        <taxon>Vitis</taxon>
    </lineage>
</organism>
<reference evidence="2" key="1">
    <citation type="journal article" date="2007" name="Nature">
        <title>The grapevine genome sequence suggests ancestral hexaploidization in major angiosperm phyla.</title>
        <authorList>
            <consortium name="The French-Italian Public Consortium for Grapevine Genome Characterization."/>
            <person name="Jaillon O."/>
            <person name="Aury J.-M."/>
            <person name="Noel B."/>
            <person name="Policriti A."/>
            <person name="Clepet C."/>
            <person name="Casagrande A."/>
            <person name="Choisne N."/>
            <person name="Aubourg S."/>
            <person name="Vitulo N."/>
            <person name="Jubin C."/>
            <person name="Vezzi A."/>
            <person name="Legeai F."/>
            <person name="Hugueney P."/>
            <person name="Dasilva C."/>
            <person name="Horner D."/>
            <person name="Mica E."/>
            <person name="Jublot D."/>
            <person name="Poulain J."/>
            <person name="Bruyere C."/>
            <person name="Billault A."/>
            <person name="Segurens B."/>
            <person name="Gouyvenoux M."/>
            <person name="Ugarte E."/>
            <person name="Cattonaro F."/>
            <person name="Anthouard V."/>
            <person name="Vico V."/>
            <person name="Del Fabbro C."/>
            <person name="Alaux M."/>
            <person name="Di Gaspero G."/>
            <person name="Dumas V."/>
            <person name="Felice N."/>
            <person name="Paillard S."/>
            <person name="Juman I."/>
            <person name="Moroldo M."/>
            <person name="Scalabrin S."/>
            <person name="Canaguier A."/>
            <person name="Le Clainche I."/>
            <person name="Malacrida G."/>
            <person name="Durand E."/>
            <person name="Pesole G."/>
            <person name="Laucou V."/>
            <person name="Chatelet P."/>
            <person name="Merdinoglu D."/>
            <person name="Delledonne M."/>
            <person name="Pezzotti M."/>
            <person name="Lecharny A."/>
            <person name="Scarpelli C."/>
            <person name="Artiguenave F."/>
            <person name="Pe M.E."/>
            <person name="Valle G."/>
            <person name="Morgante M."/>
            <person name="Caboche M."/>
            <person name="Adam-Blondon A.-F."/>
            <person name="Weissenbach J."/>
            <person name="Quetier F."/>
            <person name="Wincker P."/>
        </authorList>
    </citation>
    <scope>NUCLEOTIDE SEQUENCE [LARGE SCALE GENOMIC DNA]</scope>
    <source>
        <strain evidence="2">cv. Pinot noir / PN40024</strain>
    </source>
</reference>
<sequence length="20" mass="2279">MVMVQIHSGLLIQLKLKTLI</sequence>
<gene>
    <name evidence="1" type="ORF">VIT_00s0504g00010</name>
</gene>
<dbReference type="Proteomes" id="UP000009183">
    <property type="component" value="Unassembled WGS sequence, unordered"/>
</dbReference>
<protein>
    <submittedName>
        <fullName evidence="1">Uncharacterized protein</fullName>
    </submittedName>
</protein>
<evidence type="ECO:0000313" key="2">
    <source>
        <dbReference type="Proteomes" id="UP000009183"/>
    </source>
</evidence>
<dbReference type="EMBL" id="FN595809">
    <property type="protein sequence ID" value="CCB53626.1"/>
    <property type="molecule type" value="Genomic_DNA"/>
</dbReference>